<keyword evidence="11 16" id="KW-0239">DNA-directed DNA polymerase</keyword>
<evidence type="ECO:0000313" key="20">
    <source>
        <dbReference type="Proteomes" id="UP001162162"/>
    </source>
</evidence>
<dbReference type="GO" id="GO:0045004">
    <property type="term" value="P:DNA replication proofreading"/>
    <property type="evidence" value="ECO:0007669"/>
    <property type="project" value="TreeGrafter"/>
</dbReference>
<evidence type="ECO:0000256" key="6">
    <source>
        <dbReference type="ARBA" id="ARBA00022695"/>
    </source>
</evidence>
<dbReference type="InterPro" id="IPR042087">
    <property type="entry name" value="DNA_pol_B_thumb"/>
</dbReference>
<gene>
    <name evidence="19" type="ORF">NQ318_013262</name>
</gene>
<evidence type="ECO:0000256" key="3">
    <source>
        <dbReference type="ARBA" id="ARBA00005755"/>
    </source>
</evidence>
<dbReference type="GO" id="GO:0003887">
    <property type="term" value="F:DNA-directed DNA polymerase activity"/>
    <property type="evidence" value="ECO:0007669"/>
    <property type="project" value="UniProtKB-KW"/>
</dbReference>
<sequence length="1603" mass="183535">MPSLSRRGSLECVTNLEEVSEEIKQKLIALKEQPMRLERPLIYHLDVGAMYPNIILTNRLQPCAIVDETTCAACDFNKPGAMCQRNMAWMMREEYSKFLSSHYCFLCQPVGTSTTVSSSNWRRKSSRPSSPGGPRRAFHQLSKLEQANLEKKRLSIYCRKVYKKLKITRVEERNTTICQKENSFYVDTVRAFRDRRYEYKALSKKAKQAVVDAVTGGDASEIKSAKNREVLYDSLQLAHKCILNSFYGYVMRRGARWHSMEMAGIVCFTGANIIMKAREIIEQVGRPLELDTDGIWCILPASFPENFTILTDHHKKKKFNVSYPNTVLNAMVKEHFTNDQYHDLVDPERLEYQIKSENSIFFEVDGPYKAMVLPASKEEGKKLKKRYTLFEVKRRGELQLIKNFQSSVFEAFLKGDTLESCYAAVAQVADFWLDVLFSKGRNMPDTELFDLISENRSMSKKLEEYDGQKSTSISTAKRLAEFLGDQMVKDAGLACKYVISREARRGPVTERAIPLAIFQAEETVQKHYLRKWLKDNSLSDVDIRDILDWSYYIERLGGAIQKIITIPAAMQGVPNPVPRVRHPDWLHKKILEKNDIFKQRRITDMFSACAKEMSAGSSRNDATGTVKDIEDVGGGSGSGSPGFKKPVVTVRKRKRGSDKEDEYTEEELCKPWREVLGNPPPYGSSEEEHASWLLFQKKKWLFQLLQKRVGQQNPNKKGKMSSLLLKLSSRTLDGFFHRAQRSLLTTPWQILQVAATVVPGEFRLWALVHSELHLIKLIVPKMFYANLRTPKVVEEGALFKKCNRMLPRSRPVYNLYLYSVPEEMYREQEKNVFLDQTDPSVEGVYETQVTPMFRALLRVGCVCKVLPGIKTLESISLDELDMVSVARQPYLPKDSLRHLYFYHHWHTSKSQHMFALFLTPLKGPSWLSWTPKQKNPDEELLPPEEITFEVRVETSISQVYKILQKILQAYKDEKKGPTLLAVQSAMEVNDLQVNIPLFAEFPQAQIHIKDIEELYNVIDWQKIGARAIVRHYLNSERVLELMAEQCRYFHLPLMKHNHVLWCSPTDKPDLGGSQENDARLLAENQEGSSEVCNVQGWYSSVCVELDIDSLAINTLLQSHHIADVEGTSNAIAFDAAATKSLDDMLTEGTDLTVYDETARCAEAFKILRIMASGWMRDISVYRNVFADFQVIHFYRWLRSPKSLLYDPALLRTLQNLMKKLFLQLVAEFKRLGCTIIYANFNKIVVCSKRKNVEDALANVEFVVASIRNKELFHSLELTYRQCWEQLVWLDTANFGGIQGKLPEKENSQNDSQDEENNGEEDEEKEDGPIVVMNWNIAEQLPEAANCRNNFNAVIAGYINAIYTRLKQTEQTTMSAAVLSQPSLGLAGHETVVEYAKDLLTGEISQTLFQMTEKINNRLRPLPDGTSPALDFVKAICHVLGLDPALQDAVSDLKADLLRLASGEFSEKAVWKDPTVSYVIPQIICKACNHCRDIDLGRDQYRTDSSWYCPLCNTSYDNAEIECFLLDTITRKFLAYNLQDLQCKKCSQIKLENLTRHCSCASEFRCLLSKTELVRLLETFLSLARKFDMPALSETVEQTLKFIY</sequence>
<dbReference type="InterPro" id="IPR055191">
    <property type="entry name" value="POL2_thumb"/>
</dbReference>
<dbReference type="GO" id="GO:0006272">
    <property type="term" value="P:leading strand elongation"/>
    <property type="evidence" value="ECO:0007669"/>
    <property type="project" value="TreeGrafter"/>
</dbReference>
<dbReference type="InterPro" id="IPR013697">
    <property type="entry name" value="DNA_pol_e_suA_C"/>
</dbReference>
<reference evidence="19" key="1">
    <citation type="journal article" date="2023" name="Insect Mol. Biol.">
        <title>Genome sequencing provides insights into the evolution of gene families encoding plant cell wall-degrading enzymes in longhorned beetles.</title>
        <authorList>
            <person name="Shin N.R."/>
            <person name="Okamura Y."/>
            <person name="Kirsch R."/>
            <person name="Pauchet Y."/>
        </authorList>
    </citation>
    <scope>NUCLEOTIDE SEQUENCE</scope>
    <source>
        <strain evidence="19">AMC_N1</strain>
    </source>
</reference>
<dbReference type="EMBL" id="JAPWTK010000347">
    <property type="protein sequence ID" value="KAJ8941929.1"/>
    <property type="molecule type" value="Genomic_DNA"/>
</dbReference>
<dbReference type="FunFam" id="3.90.1600.10:FF:000006">
    <property type="entry name" value="DNA polymerase epsilon catalytic subunit"/>
    <property type="match status" value="1"/>
</dbReference>
<evidence type="ECO:0000256" key="16">
    <source>
        <dbReference type="RuleBase" id="RU365029"/>
    </source>
</evidence>
<dbReference type="Proteomes" id="UP001162162">
    <property type="component" value="Unassembled WGS sequence"/>
</dbReference>
<dbReference type="FunFam" id="1.10.287.690:FF:000005">
    <property type="entry name" value="DNA polymerase epsilon catalytic subunit"/>
    <property type="match status" value="1"/>
</dbReference>
<dbReference type="SUPFAM" id="SSF56672">
    <property type="entry name" value="DNA/RNA polymerases"/>
    <property type="match status" value="1"/>
</dbReference>
<evidence type="ECO:0000256" key="2">
    <source>
        <dbReference type="ARBA" id="ARBA00004123"/>
    </source>
</evidence>
<dbReference type="PANTHER" id="PTHR10670">
    <property type="entry name" value="DNA POLYMERASE EPSILON CATALYTIC SUBUNIT A"/>
    <property type="match status" value="1"/>
</dbReference>
<dbReference type="InterPro" id="IPR023211">
    <property type="entry name" value="DNA_pol_palm_dom_sf"/>
</dbReference>
<evidence type="ECO:0000256" key="9">
    <source>
        <dbReference type="ARBA" id="ARBA00022771"/>
    </source>
</evidence>
<feature type="compositionally biased region" description="Acidic residues" evidence="17">
    <location>
        <begin position="1311"/>
        <end position="1325"/>
    </location>
</feature>
<keyword evidence="6 16" id="KW-0548">Nucleotidyltransferase</keyword>
<dbReference type="GO" id="GO:0006287">
    <property type="term" value="P:base-excision repair, gap-filling"/>
    <property type="evidence" value="ECO:0007669"/>
    <property type="project" value="TreeGrafter"/>
</dbReference>
<feature type="region of interest" description="Disordered" evidence="17">
    <location>
        <begin position="1299"/>
        <end position="1327"/>
    </location>
</feature>
<proteinExistence type="inferred from homology"/>
<feature type="region of interest" description="Disordered" evidence="17">
    <location>
        <begin position="631"/>
        <end position="662"/>
    </location>
</feature>
<evidence type="ECO:0000256" key="4">
    <source>
        <dbReference type="ARBA" id="ARBA00022485"/>
    </source>
</evidence>
<feature type="domain" description="DNA polymerase epsilon catalytic subunit A C-terminal" evidence="18">
    <location>
        <begin position="928"/>
        <end position="1297"/>
    </location>
</feature>
<keyword evidence="7 16" id="KW-0235">DNA replication</keyword>
<keyword evidence="10 16" id="KW-0862">Zinc</keyword>
<keyword evidence="4 16" id="KW-0004">4Fe-4S</keyword>
<evidence type="ECO:0000259" key="18">
    <source>
        <dbReference type="SMART" id="SM01159"/>
    </source>
</evidence>
<dbReference type="GO" id="GO:0003677">
    <property type="term" value="F:DNA binding"/>
    <property type="evidence" value="ECO:0007669"/>
    <property type="project" value="UniProtKB-KW"/>
</dbReference>
<comment type="subcellular location">
    <subcellularLocation>
        <location evidence="2 16">Nucleus</location>
    </subcellularLocation>
</comment>
<keyword evidence="13 16" id="KW-0411">Iron-sulfur</keyword>
<evidence type="ECO:0000256" key="10">
    <source>
        <dbReference type="ARBA" id="ARBA00022833"/>
    </source>
</evidence>
<evidence type="ECO:0000256" key="14">
    <source>
        <dbReference type="ARBA" id="ARBA00023125"/>
    </source>
</evidence>
<keyword evidence="9 16" id="KW-0863">Zinc-finger</keyword>
<protein>
    <recommendedName>
        <fullName evidence="16">DNA polymerase epsilon catalytic subunit</fullName>
        <ecNumber evidence="16">2.7.7.7</ecNumber>
    </recommendedName>
</protein>
<dbReference type="FunFam" id="1.10.132.60:FF:000002">
    <property type="entry name" value="DNA polymerase epsilon catalytic subunit"/>
    <property type="match status" value="1"/>
</dbReference>
<name>A0AAV8XSG5_9CUCU</name>
<comment type="cofactor">
    <cofactor evidence="1 16">
        <name>[4Fe-4S] cluster</name>
        <dbReference type="ChEBI" id="CHEBI:49883"/>
    </cofactor>
</comment>
<keyword evidence="5 16" id="KW-0808">Transferase</keyword>
<keyword evidence="12 16" id="KW-0408">Iron</keyword>
<evidence type="ECO:0000256" key="11">
    <source>
        <dbReference type="ARBA" id="ARBA00022932"/>
    </source>
</evidence>
<dbReference type="InterPro" id="IPR054475">
    <property type="entry name" value="Znf-DPOE"/>
</dbReference>
<organism evidence="19 20">
    <name type="scientific">Aromia moschata</name>
    <dbReference type="NCBI Taxonomy" id="1265417"/>
    <lineage>
        <taxon>Eukaryota</taxon>
        <taxon>Metazoa</taxon>
        <taxon>Ecdysozoa</taxon>
        <taxon>Arthropoda</taxon>
        <taxon>Hexapoda</taxon>
        <taxon>Insecta</taxon>
        <taxon>Pterygota</taxon>
        <taxon>Neoptera</taxon>
        <taxon>Endopterygota</taxon>
        <taxon>Coleoptera</taxon>
        <taxon>Polyphaga</taxon>
        <taxon>Cucujiformia</taxon>
        <taxon>Chrysomeloidea</taxon>
        <taxon>Cerambycidae</taxon>
        <taxon>Cerambycinae</taxon>
        <taxon>Callichromatini</taxon>
        <taxon>Aromia</taxon>
    </lineage>
</organism>
<dbReference type="Pfam" id="PF22634">
    <property type="entry name" value="POL2_thumb"/>
    <property type="match status" value="1"/>
</dbReference>
<accession>A0AAV8XSG5</accession>
<evidence type="ECO:0000256" key="17">
    <source>
        <dbReference type="SAM" id="MobiDB-lite"/>
    </source>
</evidence>
<dbReference type="GO" id="GO:0008310">
    <property type="term" value="F:single-stranded DNA 3'-5' DNA exonuclease activity"/>
    <property type="evidence" value="ECO:0007669"/>
    <property type="project" value="TreeGrafter"/>
</dbReference>
<evidence type="ECO:0000256" key="12">
    <source>
        <dbReference type="ARBA" id="ARBA00023004"/>
    </source>
</evidence>
<dbReference type="Pfam" id="PF08490">
    <property type="entry name" value="DUF1744"/>
    <property type="match status" value="1"/>
</dbReference>
<dbReference type="Gene3D" id="3.90.1600.10">
    <property type="entry name" value="Palm domain of DNA polymerase"/>
    <property type="match status" value="1"/>
</dbReference>
<dbReference type="Pfam" id="PF22912">
    <property type="entry name" value="zf-DPOE"/>
    <property type="match status" value="1"/>
</dbReference>
<evidence type="ECO:0000256" key="7">
    <source>
        <dbReference type="ARBA" id="ARBA00022705"/>
    </source>
</evidence>
<dbReference type="InterPro" id="IPR043502">
    <property type="entry name" value="DNA/RNA_pol_sf"/>
</dbReference>
<evidence type="ECO:0000256" key="5">
    <source>
        <dbReference type="ARBA" id="ARBA00022679"/>
    </source>
</evidence>
<dbReference type="PANTHER" id="PTHR10670:SF0">
    <property type="entry name" value="DNA POLYMERASE EPSILON CATALYTIC SUBUNIT A"/>
    <property type="match status" value="1"/>
</dbReference>
<evidence type="ECO:0000256" key="1">
    <source>
        <dbReference type="ARBA" id="ARBA00001966"/>
    </source>
</evidence>
<dbReference type="InterPro" id="IPR029703">
    <property type="entry name" value="POL2"/>
</dbReference>
<dbReference type="GO" id="GO:0008622">
    <property type="term" value="C:epsilon DNA polymerase complex"/>
    <property type="evidence" value="ECO:0007669"/>
    <property type="project" value="InterPro"/>
</dbReference>
<comment type="similarity">
    <text evidence="3 16">Belongs to the DNA polymerase type-B family.</text>
</comment>
<dbReference type="GO" id="GO:0000278">
    <property type="term" value="P:mitotic cell cycle"/>
    <property type="evidence" value="ECO:0007669"/>
    <property type="project" value="TreeGrafter"/>
</dbReference>
<evidence type="ECO:0000256" key="15">
    <source>
        <dbReference type="ARBA" id="ARBA00023242"/>
    </source>
</evidence>
<keyword evidence="20" id="KW-1185">Reference proteome</keyword>
<evidence type="ECO:0000256" key="8">
    <source>
        <dbReference type="ARBA" id="ARBA00022723"/>
    </source>
</evidence>
<feature type="region of interest" description="Disordered" evidence="17">
    <location>
        <begin position="112"/>
        <end position="137"/>
    </location>
</feature>
<evidence type="ECO:0000313" key="19">
    <source>
        <dbReference type="EMBL" id="KAJ8941929.1"/>
    </source>
</evidence>
<comment type="caution">
    <text evidence="19">The sequence shown here is derived from an EMBL/GenBank/DDBJ whole genome shotgun (WGS) entry which is preliminary data.</text>
</comment>
<dbReference type="Gene3D" id="1.10.132.60">
    <property type="entry name" value="DNA polymerase family B, C-terminal domain"/>
    <property type="match status" value="1"/>
</dbReference>
<keyword evidence="15 16" id="KW-0539">Nucleus</keyword>
<keyword evidence="8 16" id="KW-0479">Metal-binding</keyword>
<dbReference type="GO" id="GO:0008270">
    <property type="term" value="F:zinc ion binding"/>
    <property type="evidence" value="ECO:0007669"/>
    <property type="project" value="UniProtKB-KW"/>
</dbReference>
<dbReference type="EC" id="2.7.7.7" evidence="16"/>
<comment type="catalytic activity">
    <reaction evidence="16">
        <text>DNA(n) + a 2'-deoxyribonucleoside 5'-triphosphate = DNA(n+1) + diphosphate</text>
        <dbReference type="Rhea" id="RHEA:22508"/>
        <dbReference type="Rhea" id="RHEA-COMP:17339"/>
        <dbReference type="Rhea" id="RHEA-COMP:17340"/>
        <dbReference type="ChEBI" id="CHEBI:33019"/>
        <dbReference type="ChEBI" id="CHEBI:61560"/>
        <dbReference type="ChEBI" id="CHEBI:173112"/>
        <dbReference type="EC" id="2.7.7.7"/>
    </reaction>
</comment>
<keyword evidence="14 16" id="KW-0238">DNA-binding</keyword>
<dbReference type="Pfam" id="PF23250">
    <property type="entry name" value="zf_DPOE_2"/>
    <property type="match status" value="1"/>
</dbReference>
<dbReference type="SMART" id="SM01159">
    <property type="entry name" value="DUF1744"/>
    <property type="match status" value="1"/>
</dbReference>
<comment type="function">
    <text evidence="16">DNA polymerase II participates in chromosomal DNA replication.</text>
</comment>
<dbReference type="GO" id="GO:0051539">
    <property type="term" value="F:4 iron, 4 sulfur cluster binding"/>
    <property type="evidence" value="ECO:0007669"/>
    <property type="project" value="UniProtKB-KW"/>
</dbReference>
<dbReference type="GO" id="GO:0006297">
    <property type="term" value="P:nucleotide-excision repair, DNA gap filling"/>
    <property type="evidence" value="ECO:0007669"/>
    <property type="project" value="TreeGrafter"/>
</dbReference>
<evidence type="ECO:0000256" key="13">
    <source>
        <dbReference type="ARBA" id="ARBA00023014"/>
    </source>
</evidence>
<dbReference type="CDD" id="cd05535">
    <property type="entry name" value="POLBc_epsilon"/>
    <property type="match status" value="1"/>
</dbReference>